<feature type="region of interest" description="Disordered" evidence="3">
    <location>
        <begin position="1"/>
        <end position="71"/>
    </location>
</feature>
<dbReference type="GeneID" id="54571712"/>
<evidence type="ECO:0000256" key="2">
    <source>
        <dbReference type="ARBA" id="ARBA00006727"/>
    </source>
</evidence>
<dbReference type="EMBL" id="ML993619">
    <property type="protein sequence ID" value="KAF2161443.1"/>
    <property type="molecule type" value="Genomic_DNA"/>
</dbReference>
<feature type="transmembrane region" description="Helical" evidence="4">
    <location>
        <begin position="203"/>
        <end position="223"/>
    </location>
</feature>
<keyword evidence="4" id="KW-0472">Membrane</keyword>
<dbReference type="Pfam" id="PF07690">
    <property type="entry name" value="MFS_1"/>
    <property type="match status" value="1"/>
</dbReference>
<dbReference type="InterPro" id="IPR050327">
    <property type="entry name" value="Proton-linked_MCT"/>
</dbReference>
<feature type="transmembrane region" description="Helical" evidence="4">
    <location>
        <begin position="434"/>
        <end position="455"/>
    </location>
</feature>
<organism evidence="5 6">
    <name type="scientific">Zasmidium cellare ATCC 36951</name>
    <dbReference type="NCBI Taxonomy" id="1080233"/>
    <lineage>
        <taxon>Eukaryota</taxon>
        <taxon>Fungi</taxon>
        <taxon>Dikarya</taxon>
        <taxon>Ascomycota</taxon>
        <taxon>Pezizomycotina</taxon>
        <taxon>Dothideomycetes</taxon>
        <taxon>Dothideomycetidae</taxon>
        <taxon>Mycosphaerellales</taxon>
        <taxon>Mycosphaerellaceae</taxon>
        <taxon>Zasmidium</taxon>
    </lineage>
</organism>
<dbReference type="InterPro" id="IPR036259">
    <property type="entry name" value="MFS_trans_sf"/>
</dbReference>
<dbReference type="PANTHER" id="PTHR11360">
    <property type="entry name" value="MONOCARBOXYLATE TRANSPORTER"/>
    <property type="match status" value="1"/>
</dbReference>
<accession>A0A6A6C3F5</accession>
<evidence type="ECO:0000313" key="5">
    <source>
        <dbReference type="EMBL" id="KAF2161443.1"/>
    </source>
</evidence>
<feature type="transmembrane region" description="Helical" evidence="4">
    <location>
        <begin position="143"/>
        <end position="162"/>
    </location>
</feature>
<keyword evidence="4" id="KW-0812">Transmembrane</keyword>
<feature type="transmembrane region" description="Helical" evidence="4">
    <location>
        <begin position="406"/>
        <end position="428"/>
    </location>
</feature>
<dbReference type="GO" id="GO:0022857">
    <property type="term" value="F:transmembrane transporter activity"/>
    <property type="evidence" value="ECO:0007669"/>
    <property type="project" value="InterPro"/>
</dbReference>
<sequence length="468" mass="50905">MTEKTGEDGESNQKYPPSGLAQHATHPTFSPRETAVNAKLNENQEDHEKRVPDPLSTPSEPPSATKPTVSQQDGGAYAWTQVFLGHLALFNTWGYINSFGVFQEHYTRTLHRAPSDISWVGSLQISLLFLVGTVGGRAMDAGYFKAVFMTGSFLQVLSVFMTSICKTYWQILLAQGLCNGLGNGLVFCPSFALLGRIFSKNRALAIGVAATGSATGGVVIPIIAQRLLPRIGFGWTMRVIGFVMLSTMCLTVPFFNSRQPPRRTGPLVEWAAFREPPYLLFAISVFFTFWGLYFAFYYVGMFSRDILGASQSTSITILAIMNGLGLPGRIIPGFVADRYLGSLNMFIPFVFASAILLYCWAAVDSLGGVYPFAVIYGFFAAGIQSLFLASLSSLTTDLTKMGTRMGMVLSILSIVTLTGSPLAGALIQRKDGDYLYAQMFAGSSMAVGLLTLLMARVAKTGYHVRIKV</sequence>
<evidence type="ECO:0000256" key="3">
    <source>
        <dbReference type="SAM" id="MobiDB-lite"/>
    </source>
</evidence>
<feature type="compositionally biased region" description="Basic and acidic residues" evidence="3">
    <location>
        <begin position="42"/>
        <end position="52"/>
    </location>
</feature>
<reference evidence="5" key="1">
    <citation type="journal article" date="2020" name="Stud. Mycol.">
        <title>101 Dothideomycetes genomes: a test case for predicting lifestyles and emergence of pathogens.</title>
        <authorList>
            <person name="Haridas S."/>
            <person name="Albert R."/>
            <person name="Binder M."/>
            <person name="Bloem J."/>
            <person name="Labutti K."/>
            <person name="Salamov A."/>
            <person name="Andreopoulos B."/>
            <person name="Baker S."/>
            <person name="Barry K."/>
            <person name="Bills G."/>
            <person name="Bluhm B."/>
            <person name="Cannon C."/>
            <person name="Castanera R."/>
            <person name="Culley D."/>
            <person name="Daum C."/>
            <person name="Ezra D."/>
            <person name="Gonzalez J."/>
            <person name="Henrissat B."/>
            <person name="Kuo A."/>
            <person name="Liang C."/>
            <person name="Lipzen A."/>
            <person name="Lutzoni F."/>
            <person name="Magnuson J."/>
            <person name="Mondo S."/>
            <person name="Nolan M."/>
            <person name="Ohm R."/>
            <person name="Pangilinan J."/>
            <person name="Park H.-J."/>
            <person name="Ramirez L."/>
            <person name="Alfaro M."/>
            <person name="Sun H."/>
            <person name="Tritt A."/>
            <person name="Yoshinaga Y."/>
            <person name="Zwiers L.-H."/>
            <person name="Turgeon B."/>
            <person name="Goodwin S."/>
            <person name="Spatafora J."/>
            <person name="Crous P."/>
            <person name="Grigoriev I."/>
        </authorList>
    </citation>
    <scope>NUCLEOTIDE SEQUENCE</scope>
    <source>
        <strain evidence="5">ATCC 36951</strain>
    </source>
</reference>
<feature type="transmembrane region" description="Helical" evidence="4">
    <location>
        <begin position="339"/>
        <end position="363"/>
    </location>
</feature>
<dbReference type="Gene3D" id="1.20.1250.20">
    <property type="entry name" value="MFS general substrate transporter like domains"/>
    <property type="match status" value="2"/>
</dbReference>
<keyword evidence="6" id="KW-1185">Reference proteome</keyword>
<feature type="transmembrane region" description="Helical" evidence="4">
    <location>
        <begin position="278"/>
        <end position="300"/>
    </location>
</feature>
<dbReference type="SUPFAM" id="SSF103473">
    <property type="entry name" value="MFS general substrate transporter"/>
    <property type="match status" value="1"/>
</dbReference>
<dbReference type="PANTHER" id="PTHR11360:SF130">
    <property type="entry name" value="MAJOR FACILITATOR SUPERFAMILY (MFS) PROFILE DOMAIN-CONTAINING PROTEIN-RELATED"/>
    <property type="match status" value="1"/>
</dbReference>
<evidence type="ECO:0000313" key="6">
    <source>
        <dbReference type="Proteomes" id="UP000799537"/>
    </source>
</evidence>
<proteinExistence type="inferred from homology"/>
<protein>
    <recommendedName>
        <fullName evidence="7">Major facilitator superfamily (MFS) profile domain-containing protein</fullName>
    </recommendedName>
</protein>
<dbReference type="OrthoDB" id="6499973at2759"/>
<feature type="transmembrane region" description="Helical" evidence="4">
    <location>
        <begin position="116"/>
        <end position="136"/>
    </location>
</feature>
<comment type="similarity">
    <text evidence="2">Belongs to the major facilitator superfamily. Monocarboxylate porter (TC 2.A.1.13) family.</text>
</comment>
<dbReference type="AlphaFoldDB" id="A0A6A6C3F5"/>
<evidence type="ECO:0008006" key="7">
    <source>
        <dbReference type="Google" id="ProtNLM"/>
    </source>
</evidence>
<dbReference type="Proteomes" id="UP000799537">
    <property type="component" value="Unassembled WGS sequence"/>
</dbReference>
<evidence type="ECO:0000256" key="1">
    <source>
        <dbReference type="ARBA" id="ARBA00004141"/>
    </source>
</evidence>
<feature type="transmembrane region" description="Helical" evidence="4">
    <location>
        <begin position="306"/>
        <end position="327"/>
    </location>
</feature>
<feature type="transmembrane region" description="Helical" evidence="4">
    <location>
        <begin position="369"/>
        <end position="394"/>
    </location>
</feature>
<evidence type="ECO:0000256" key="4">
    <source>
        <dbReference type="SAM" id="Phobius"/>
    </source>
</evidence>
<dbReference type="GO" id="GO:0016020">
    <property type="term" value="C:membrane"/>
    <property type="evidence" value="ECO:0007669"/>
    <property type="project" value="UniProtKB-SubCell"/>
</dbReference>
<gene>
    <name evidence="5" type="ORF">M409DRAFT_69788</name>
</gene>
<comment type="subcellular location">
    <subcellularLocation>
        <location evidence="1">Membrane</location>
        <topology evidence="1">Multi-pass membrane protein</topology>
    </subcellularLocation>
</comment>
<dbReference type="RefSeq" id="XP_033662332.1">
    <property type="nucleotide sequence ID" value="XM_033818440.1"/>
</dbReference>
<feature type="transmembrane region" description="Helical" evidence="4">
    <location>
        <begin position="76"/>
        <end position="96"/>
    </location>
</feature>
<name>A0A6A6C3F5_ZASCE</name>
<feature type="transmembrane region" description="Helical" evidence="4">
    <location>
        <begin position="235"/>
        <end position="257"/>
    </location>
</feature>
<feature type="transmembrane region" description="Helical" evidence="4">
    <location>
        <begin position="168"/>
        <end position="194"/>
    </location>
</feature>
<dbReference type="InterPro" id="IPR011701">
    <property type="entry name" value="MFS"/>
</dbReference>
<keyword evidence="4" id="KW-1133">Transmembrane helix</keyword>